<dbReference type="InterPro" id="IPR036961">
    <property type="entry name" value="Kinesin_motor_dom_sf"/>
</dbReference>
<evidence type="ECO:0000313" key="10">
    <source>
        <dbReference type="Proteomes" id="UP000095284"/>
    </source>
</evidence>
<evidence type="ECO:0000256" key="8">
    <source>
        <dbReference type="PROSITE-ProRule" id="PRU00782"/>
    </source>
</evidence>
<dbReference type="WBParaSite" id="BXY_1457300.1">
    <property type="protein sequence ID" value="BXY_1457300.1"/>
    <property type="gene ID" value="BXY_1457300"/>
</dbReference>
<keyword evidence="2" id="KW-0547">Nucleotide-binding</keyword>
<accession>A0A1I7SND4</accession>
<dbReference type="PANTHER" id="PTHR13140:SF857">
    <property type="entry name" value="MYOSIN-11"/>
    <property type="match status" value="1"/>
</dbReference>
<evidence type="ECO:0000256" key="1">
    <source>
        <dbReference type="ARBA" id="ARBA00008314"/>
    </source>
</evidence>
<evidence type="ECO:0000256" key="5">
    <source>
        <dbReference type="ARBA" id="ARBA00023123"/>
    </source>
</evidence>
<dbReference type="SUPFAM" id="SSF52540">
    <property type="entry name" value="P-loop containing nucleoside triphosphate hydrolases"/>
    <property type="match status" value="1"/>
</dbReference>
<dbReference type="SMART" id="SM00242">
    <property type="entry name" value="MYSc"/>
    <property type="match status" value="1"/>
</dbReference>
<evidence type="ECO:0000259" key="9">
    <source>
        <dbReference type="PROSITE" id="PS51456"/>
    </source>
</evidence>
<name>A0A1I7SND4_BURXY</name>
<dbReference type="GO" id="GO:0005524">
    <property type="term" value="F:ATP binding"/>
    <property type="evidence" value="ECO:0007669"/>
    <property type="project" value="UniProtKB-KW"/>
</dbReference>
<dbReference type="InterPro" id="IPR001609">
    <property type="entry name" value="Myosin_head_motor_dom-like"/>
</dbReference>
<evidence type="ECO:0000256" key="4">
    <source>
        <dbReference type="ARBA" id="ARBA00023054"/>
    </source>
</evidence>
<dbReference type="PANTHER" id="PTHR13140">
    <property type="entry name" value="MYOSIN"/>
    <property type="match status" value="1"/>
</dbReference>
<keyword evidence="4" id="KW-0175">Coiled coil</keyword>
<comment type="similarity">
    <text evidence="1 8">Belongs to the TRAFAC class myosin-kinesin ATPase superfamily. Myosin family.</text>
</comment>
<evidence type="ECO:0000256" key="2">
    <source>
        <dbReference type="ARBA" id="ARBA00022741"/>
    </source>
</evidence>
<dbReference type="FunFam" id="1.10.10.820:FF:000001">
    <property type="entry name" value="Myosin heavy chain"/>
    <property type="match status" value="1"/>
</dbReference>
<evidence type="ECO:0000256" key="3">
    <source>
        <dbReference type="ARBA" id="ARBA00022840"/>
    </source>
</evidence>
<dbReference type="GO" id="GO:0016459">
    <property type="term" value="C:myosin complex"/>
    <property type="evidence" value="ECO:0007669"/>
    <property type="project" value="UniProtKB-KW"/>
</dbReference>
<dbReference type="PROSITE" id="PS51456">
    <property type="entry name" value="MYOSIN_MOTOR"/>
    <property type="match status" value="1"/>
</dbReference>
<dbReference type="InterPro" id="IPR027417">
    <property type="entry name" value="P-loop_NTPase"/>
</dbReference>
<keyword evidence="7 8" id="KW-0009">Actin-binding</keyword>
<evidence type="ECO:0000256" key="7">
    <source>
        <dbReference type="ARBA" id="ARBA00023203"/>
    </source>
</evidence>
<evidence type="ECO:0000313" key="11">
    <source>
        <dbReference type="WBParaSite" id="BXY_1457300.1"/>
    </source>
</evidence>
<reference evidence="11" key="1">
    <citation type="submission" date="2016-11" db="UniProtKB">
        <authorList>
            <consortium name="WormBaseParasite"/>
        </authorList>
    </citation>
    <scope>IDENTIFICATION</scope>
</reference>
<evidence type="ECO:0000256" key="6">
    <source>
        <dbReference type="ARBA" id="ARBA00023175"/>
    </source>
</evidence>
<dbReference type="GO" id="GO:0005737">
    <property type="term" value="C:cytoplasm"/>
    <property type="evidence" value="ECO:0007669"/>
    <property type="project" value="TreeGrafter"/>
</dbReference>
<dbReference type="Pfam" id="PF00063">
    <property type="entry name" value="Myosin_head"/>
    <property type="match status" value="1"/>
</dbReference>
<feature type="domain" description="Myosin motor" evidence="9">
    <location>
        <begin position="1"/>
        <end position="156"/>
    </location>
</feature>
<dbReference type="AlphaFoldDB" id="A0A1I7SND4"/>
<dbReference type="Proteomes" id="UP000095284">
    <property type="component" value="Unplaced"/>
</dbReference>
<sequence>GELENQLLQANPILEAFGNSKTVKNDNSSRFGKFIRINFDTSGYISGANIDFYLLEKSRCCRQAPNERSFHIFYQFLRGTSPEEKQNYLLEDIGNCAFLNNGAVAVPNVDDAKEFHETIKAMKIMSFSDEEITFWLDLNVMERCQLGKMTVGEAER</sequence>
<dbReference type="GO" id="GO:0016020">
    <property type="term" value="C:membrane"/>
    <property type="evidence" value="ECO:0007669"/>
    <property type="project" value="TreeGrafter"/>
</dbReference>
<protein>
    <submittedName>
        <fullName evidence="11">Myosin motor domain-containing protein</fullName>
    </submittedName>
</protein>
<keyword evidence="6" id="KW-0505">Motor protein</keyword>
<dbReference type="GO" id="GO:0000146">
    <property type="term" value="F:microfilament motor activity"/>
    <property type="evidence" value="ECO:0007669"/>
    <property type="project" value="TreeGrafter"/>
</dbReference>
<keyword evidence="5 8" id="KW-0518">Myosin</keyword>
<dbReference type="Gene3D" id="3.40.850.10">
    <property type="entry name" value="Kinesin motor domain"/>
    <property type="match status" value="1"/>
</dbReference>
<comment type="caution">
    <text evidence="8">Lacks conserved residue(s) required for the propagation of feature annotation.</text>
</comment>
<organism evidence="10 11">
    <name type="scientific">Bursaphelenchus xylophilus</name>
    <name type="common">Pinewood nematode worm</name>
    <name type="synonym">Aphelenchoides xylophilus</name>
    <dbReference type="NCBI Taxonomy" id="6326"/>
    <lineage>
        <taxon>Eukaryota</taxon>
        <taxon>Metazoa</taxon>
        <taxon>Ecdysozoa</taxon>
        <taxon>Nematoda</taxon>
        <taxon>Chromadorea</taxon>
        <taxon>Rhabditida</taxon>
        <taxon>Tylenchina</taxon>
        <taxon>Tylenchomorpha</taxon>
        <taxon>Aphelenchoidea</taxon>
        <taxon>Aphelenchoididae</taxon>
        <taxon>Bursaphelenchus</taxon>
    </lineage>
</organism>
<keyword evidence="3" id="KW-0067">ATP-binding</keyword>
<proteinExistence type="inferred from homology"/>
<dbReference type="GO" id="GO:0051015">
    <property type="term" value="F:actin filament binding"/>
    <property type="evidence" value="ECO:0007669"/>
    <property type="project" value="TreeGrafter"/>
</dbReference>
<dbReference type="eggNOG" id="KOG0161">
    <property type="taxonomic scope" value="Eukaryota"/>
</dbReference>
<dbReference type="GO" id="GO:0007015">
    <property type="term" value="P:actin filament organization"/>
    <property type="evidence" value="ECO:0007669"/>
    <property type="project" value="TreeGrafter"/>
</dbReference>